<dbReference type="Gene3D" id="3.90.70.10">
    <property type="entry name" value="Cysteine proteinases"/>
    <property type="match status" value="1"/>
</dbReference>
<dbReference type="Proteomes" id="UP000711488">
    <property type="component" value="Unassembled WGS sequence"/>
</dbReference>
<keyword evidence="5" id="KW-0833">Ubl conjugation pathway</keyword>
<gene>
    <name evidence="9" type="ORF">HAZT_HAZT003322</name>
</gene>
<feature type="domain" description="USP" evidence="8">
    <location>
        <begin position="15"/>
        <end position="459"/>
    </location>
</feature>
<dbReference type="InterPro" id="IPR001394">
    <property type="entry name" value="Peptidase_C19_UCH"/>
</dbReference>
<dbReference type="GO" id="GO:0006508">
    <property type="term" value="P:proteolysis"/>
    <property type="evidence" value="ECO:0007669"/>
    <property type="project" value="UniProtKB-KW"/>
</dbReference>
<dbReference type="PANTHER" id="PTHR24006">
    <property type="entry name" value="UBIQUITIN CARBOXYL-TERMINAL HYDROLASE"/>
    <property type="match status" value="1"/>
</dbReference>
<comment type="caution">
    <text evidence="9">The sequence shown here is derived from an EMBL/GenBank/DDBJ whole genome shotgun (WGS) entry which is preliminary data.</text>
</comment>
<evidence type="ECO:0000256" key="3">
    <source>
        <dbReference type="ARBA" id="ARBA00012759"/>
    </source>
</evidence>
<reference evidence="9" key="3">
    <citation type="submission" date="2019-06" db="EMBL/GenBank/DDBJ databases">
        <authorList>
            <person name="Poynton C."/>
            <person name="Hasenbein S."/>
            <person name="Benoit J.B."/>
            <person name="Sepulveda M.S."/>
            <person name="Poelchau M.F."/>
            <person name="Murali S.C."/>
            <person name="Chen S."/>
            <person name="Glastad K.M."/>
            <person name="Werren J.H."/>
            <person name="Vineis J.H."/>
            <person name="Bowen J.L."/>
            <person name="Friedrich M."/>
            <person name="Jones J."/>
            <person name="Robertson H.M."/>
            <person name="Feyereisen R."/>
            <person name="Mechler-Hickson A."/>
            <person name="Mathers N."/>
            <person name="Lee C.E."/>
            <person name="Colbourne J.K."/>
            <person name="Biales A."/>
            <person name="Johnston J.S."/>
            <person name="Wellborn G.A."/>
            <person name="Rosendale A.J."/>
            <person name="Cridge A.G."/>
            <person name="Munoz-Torres M.C."/>
            <person name="Bain P.A."/>
            <person name="Manny A.R."/>
            <person name="Major K.M."/>
            <person name="Lambert F.N."/>
            <person name="Vulpe C.D."/>
            <person name="Tuck P."/>
            <person name="Blalock B.J."/>
            <person name="Lin Y.-Y."/>
            <person name="Smith M.E."/>
            <person name="Ochoa-Acuna H."/>
            <person name="Chen M.-J.M."/>
            <person name="Childers C.P."/>
            <person name="Qu J."/>
            <person name="Dugan S."/>
            <person name="Lee S.L."/>
            <person name="Chao H."/>
            <person name="Dinh H."/>
            <person name="Han Y."/>
            <person name="Doddapaneni H."/>
            <person name="Worley K.C."/>
            <person name="Muzny D.M."/>
            <person name="Gibbs R.A."/>
            <person name="Richards S."/>
        </authorList>
    </citation>
    <scope>NUCLEOTIDE SEQUENCE</scope>
    <source>
        <strain evidence="9">HAZT.00-mixed</strain>
        <tissue evidence="9">Whole organism</tissue>
    </source>
</reference>
<name>A0A6A0GQQ2_HYAAZ</name>
<evidence type="ECO:0000256" key="6">
    <source>
        <dbReference type="ARBA" id="ARBA00022801"/>
    </source>
</evidence>
<evidence type="ECO:0000256" key="5">
    <source>
        <dbReference type="ARBA" id="ARBA00022786"/>
    </source>
</evidence>
<dbReference type="InterPro" id="IPR038765">
    <property type="entry name" value="Papain-like_cys_pep_sf"/>
</dbReference>
<evidence type="ECO:0000313" key="9">
    <source>
        <dbReference type="EMBL" id="KAA0184523.1"/>
    </source>
</evidence>
<evidence type="ECO:0000259" key="8">
    <source>
        <dbReference type="PROSITE" id="PS50235"/>
    </source>
</evidence>
<organism evidence="9">
    <name type="scientific">Hyalella azteca</name>
    <name type="common">Amphipod</name>
    <dbReference type="NCBI Taxonomy" id="294128"/>
    <lineage>
        <taxon>Eukaryota</taxon>
        <taxon>Metazoa</taxon>
        <taxon>Ecdysozoa</taxon>
        <taxon>Arthropoda</taxon>
        <taxon>Crustacea</taxon>
        <taxon>Multicrustacea</taxon>
        <taxon>Malacostraca</taxon>
        <taxon>Eumalacostraca</taxon>
        <taxon>Peracarida</taxon>
        <taxon>Amphipoda</taxon>
        <taxon>Senticaudata</taxon>
        <taxon>Talitrida</taxon>
        <taxon>Talitroidea</taxon>
        <taxon>Hyalellidae</taxon>
        <taxon>Hyalella</taxon>
    </lineage>
</organism>
<proteinExistence type="inferred from homology"/>
<dbReference type="EMBL" id="JQDR03016900">
    <property type="protein sequence ID" value="KAA0184523.1"/>
    <property type="molecule type" value="Genomic_DNA"/>
</dbReference>
<dbReference type="OrthoDB" id="2248014at2759"/>
<reference evidence="9" key="2">
    <citation type="journal article" date="2018" name="Environ. Sci. Technol.">
        <title>The Toxicogenome of Hyalella azteca: A Model for Sediment Ecotoxicology and Evolutionary Toxicology.</title>
        <authorList>
            <person name="Poynton H.C."/>
            <person name="Hasenbein S."/>
            <person name="Benoit J.B."/>
            <person name="Sepulveda M.S."/>
            <person name="Poelchau M.F."/>
            <person name="Hughes D.S.T."/>
            <person name="Murali S.C."/>
            <person name="Chen S."/>
            <person name="Glastad K.M."/>
            <person name="Goodisman M.A.D."/>
            <person name="Werren J.H."/>
            <person name="Vineis J.H."/>
            <person name="Bowen J.L."/>
            <person name="Friedrich M."/>
            <person name="Jones J."/>
            <person name="Robertson H.M."/>
            <person name="Feyereisen R."/>
            <person name="Mechler-Hickson A."/>
            <person name="Mathers N."/>
            <person name="Lee C.E."/>
            <person name="Colbourne J.K."/>
            <person name="Biales A."/>
            <person name="Johnston J.S."/>
            <person name="Wellborn G.A."/>
            <person name="Rosendale A.J."/>
            <person name="Cridge A.G."/>
            <person name="Munoz-Torres M.C."/>
            <person name="Bain P.A."/>
            <person name="Manny A.R."/>
            <person name="Major K.M."/>
            <person name="Lambert F.N."/>
            <person name="Vulpe C.D."/>
            <person name="Tuck P."/>
            <person name="Blalock B.J."/>
            <person name="Lin Y.Y."/>
            <person name="Smith M.E."/>
            <person name="Ochoa-Acuna H."/>
            <person name="Chen M.M."/>
            <person name="Childers C.P."/>
            <person name="Qu J."/>
            <person name="Dugan S."/>
            <person name="Lee S.L."/>
            <person name="Chao H."/>
            <person name="Dinh H."/>
            <person name="Han Y."/>
            <person name="Doddapaneni H."/>
            <person name="Worley K.C."/>
            <person name="Muzny D.M."/>
            <person name="Gibbs R.A."/>
            <person name="Richards S."/>
        </authorList>
    </citation>
    <scope>NUCLEOTIDE SEQUENCE</scope>
    <source>
        <strain evidence="9">HAZT.00-mixed</strain>
        <tissue evidence="9">Whole organism</tissue>
    </source>
</reference>
<comment type="similarity">
    <text evidence="2">Belongs to the peptidase C19 family.</text>
</comment>
<keyword evidence="4" id="KW-0645">Protease</keyword>
<evidence type="ECO:0000256" key="2">
    <source>
        <dbReference type="ARBA" id="ARBA00009085"/>
    </source>
</evidence>
<dbReference type="PROSITE" id="PS00973">
    <property type="entry name" value="USP_2"/>
    <property type="match status" value="1"/>
</dbReference>
<dbReference type="SUPFAM" id="SSF54001">
    <property type="entry name" value="Cysteine proteinases"/>
    <property type="match status" value="1"/>
</dbReference>
<dbReference type="InterPro" id="IPR018200">
    <property type="entry name" value="USP_CS"/>
</dbReference>
<dbReference type="AlphaFoldDB" id="A0A6A0GQQ2"/>
<dbReference type="GO" id="GO:0005829">
    <property type="term" value="C:cytosol"/>
    <property type="evidence" value="ECO:0007669"/>
    <property type="project" value="TreeGrafter"/>
</dbReference>
<evidence type="ECO:0000256" key="4">
    <source>
        <dbReference type="ARBA" id="ARBA00022670"/>
    </source>
</evidence>
<reference evidence="9" key="1">
    <citation type="submission" date="2014-08" db="EMBL/GenBank/DDBJ databases">
        <authorList>
            <person name="Murali S."/>
            <person name="Richards S."/>
            <person name="Bandaranaike D."/>
            <person name="Bellair M."/>
            <person name="Blankenburg K."/>
            <person name="Chao H."/>
            <person name="Dinh H."/>
            <person name="Doddapaneni H."/>
            <person name="Dugan-Rocha S."/>
            <person name="Elkadiri S."/>
            <person name="Gnanaolivu R."/>
            <person name="Hughes D."/>
            <person name="Lee S."/>
            <person name="Li M."/>
            <person name="Ming W."/>
            <person name="Munidasa M."/>
            <person name="Muniz J."/>
            <person name="Nguyen L."/>
            <person name="Osuji N."/>
            <person name="Pu L.-L."/>
            <person name="Puazo M."/>
            <person name="Skinner E."/>
            <person name="Qu C."/>
            <person name="Quiroz J."/>
            <person name="Raj R."/>
            <person name="Weissenberger G."/>
            <person name="Xin Y."/>
            <person name="Zou X."/>
            <person name="Han Y."/>
            <person name="Worley K."/>
            <person name="Muzny D."/>
            <person name="Gibbs R."/>
        </authorList>
    </citation>
    <scope>NUCLEOTIDE SEQUENCE</scope>
    <source>
        <strain evidence="9">HAZT.00-mixed</strain>
        <tissue evidence="9">Whole organism</tissue>
    </source>
</reference>
<protein>
    <recommendedName>
        <fullName evidence="3">ubiquitinyl hydrolase 1</fullName>
        <ecNumber evidence="3">3.4.19.12</ecNumber>
    </recommendedName>
</protein>
<keyword evidence="7" id="KW-0788">Thiol protease</keyword>
<dbReference type="PANTHER" id="PTHR24006:SF888">
    <property type="entry name" value="UBIQUITIN CARBOXYL-TERMINAL HYDROLASE 30"/>
    <property type="match status" value="1"/>
</dbReference>
<evidence type="ECO:0000256" key="7">
    <source>
        <dbReference type="ARBA" id="ARBA00022807"/>
    </source>
</evidence>
<dbReference type="EC" id="3.4.19.12" evidence="3"/>
<dbReference type="GO" id="GO:0016579">
    <property type="term" value="P:protein deubiquitination"/>
    <property type="evidence" value="ECO:0007669"/>
    <property type="project" value="InterPro"/>
</dbReference>
<comment type="catalytic activity">
    <reaction evidence="1">
        <text>Thiol-dependent hydrolysis of ester, thioester, amide, peptide and isopeptide bonds formed by the C-terminal Gly of ubiquitin (a 76-residue protein attached to proteins as an intracellular targeting signal).</text>
        <dbReference type="EC" id="3.4.19.12"/>
    </reaction>
</comment>
<accession>A0A6A0GQQ2</accession>
<dbReference type="Pfam" id="PF00443">
    <property type="entry name" value="UCH"/>
    <property type="match status" value="1"/>
</dbReference>
<evidence type="ECO:0000256" key="1">
    <source>
        <dbReference type="ARBA" id="ARBA00000707"/>
    </source>
</evidence>
<dbReference type="CDD" id="cd02257">
    <property type="entry name" value="Peptidase_C19"/>
    <property type="match status" value="1"/>
</dbReference>
<dbReference type="PROSITE" id="PS50235">
    <property type="entry name" value="USP_3"/>
    <property type="match status" value="1"/>
</dbReference>
<dbReference type="InterPro" id="IPR050164">
    <property type="entry name" value="Peptidase_C19"/>
</dbReference>
<dbReference type="InterPro" id="IPR028889">
    <property type="entry name" value="USP"/>
</dbReference>
<keyword evidence="6" id="KW-0378">Hydrolase</keyword>
<sequence>MTFIEVENIFDVEVCGLENLGRNWCYSNGLLQAMASCPVLCRWIEHLLRVSSSSEGQISTSWCSSLPRHGTDGLFLLPARPCYGAFRHKMPLLAQLDVVIRGVNEGNSGTKSMKGVYEALEQHGWQIARGEHDCHEMLAALFTTVQAELEAVEKIMGYTPHELKQHEHTLAGEAAHDSGWNYASLLDVAWLPPVFKPVKQLSRSLSCSSETISSNHESDSARIKASKDRLRDFFTRQRPSTPPLQSKHAPFAGFFANQLQCMACGIKHAANWDRFECISLVLPQSTSRADVSLVSLLESYTAPDLVEGVICDNCTSASGVPARRNFIKRITIGKLPEVLVLHINRTMWTDRDGAAFKRRDRVWYPLLLDMSCFTYTSATCRGNEAEFSSGSEVREPSVLYELQAVIEHSGSASSGHFTTYRRGPNSSNNWYFVSDEYVSLCSRAQALNAEPYILFYERHHSDAAPRSSIAPTSAIFTSPASSGVISRSPGAAVQEDISNILPEMKA</sequence>
<dbReference type="GO" id="GO:0005634">
    <property type="term" value="C:nucleus"/>
    <property type="evidence" value="ECO:0007669"/>
    <property type="project" value="TreeGrafter"/>
</dbReference>
<dbReference type="GO" id="GO:0004843">
    <property type="term" value="F:cysteine-type deubiquitinase activity"/>
    <property type="evidence" value="ECO:0007669"/>
    <property type="project" value="UniProtKB-EC"/>
</dbReference>